<protein>
    <recommendedName>
        <fullName evidence="2">FAD/NAD(P)-binding domain-containing protein</fullName>
    </recommendedName>
</protein>
<dbReference type="Proteomes" id="UP000316688">
    <property type="component" value="Unassembled WGS sequence"/>
</dbReference>
<keyword evidence="1" id="KW-0560">Oxidoreductase</keyword>
<dbReference type="Pfam" id="PF07992">
    <property type="entry name" value="Pyr_redox_2"/>
    <property type="match status" value="1"/>
</dbReference>
<feature type="domain" description="FAD/NAD(P)-binding" evidence="2">
    <location>
        <begin position="1"/>
        <end position="289"/>
    </location>
</feature>
<evidence type="ECO:0000256" key="1">
    <source>
        <dbReference type="ARBA" id="ARBA00023002"/>
    </source>
</evidence>
<dbReference type="InterPro" id="IPR051691">
    <property type="entry name" value="Metab_Enz_Cyan_OpOx_G3PDH"/>
</dbReference>
<dbReference type="Gene3D" id="3.40.50.720">
    <property type="entry name" value="NAD(P)-binding Rossmann-like Domain"/>
    <property type="match status" value="1"/>
</dbReference>
<sequence length="424" mass="44236">MRVAIVGTGPAGTAAARGLIGRGVAVTLFDEQPRSGGNISRIRATDAATPLETLARASAEVELHTATRVLSTEAGGRVWFDAGDGAEARDFDAIVLACGAYDVHDPIPGLPAPGVSGAGALQALLKGQGLVPEGPVVIAGSGPFLGVVAAGLVRAGVPVTQVLDRLCLSDYFRLAPWGAGIPGNSLEFLQTRWQLARAGVAMRHGVAVTAVGDNQLTTDQGETIGFRHLGLTERFIPQTQLARTAGCGLEYDPVGGYWRVVTDARGRTDRPGIYVIGEGQGVRGWRHARLSGERVAPAVAADLAGQPLKARDNGLRRRFLIGFGRALEHRQSRRAATRPAAEAVICPCEGTRVSAVDEAVSLGLADLSSIKVVTRCGMGPCQGRYCEPQVTARIRAAGATPRGALNQRAFSRPVRVGEVIDGTG</sequence>
<dbReference type="InterPro" id="IPR041854">
    <property type="entry name" value="BFD-like_2Fe2S-bd_dom_sf"/>
</dbReference>
<dbReference type="EMBL" id="VMKP01000001">
    <property type="protein sequence ID" value="TVO66490.1"/>
    <property type="molecule type" value="Genomic_DNA"/>
</dbReference>
<name>A0A557RMT3_9GAMM</name>
<keyword evidence="4" id="KW-1185">Reference proteome</keyword>
<evidence type="ECO:0000259" key="2">
    <source>
        <dbReference type="Pfam" id="PF07992"/>
    </source>
</evidence>
<evidence type="ECO:0000313" key="3">
    <source>
        <dbReference type="EMBL" id="TVO66490.1"/>
    </source>
</evidence>
<dbReference type="PANTHER" id="PTHR42949:SF3">
    <property type="entry name" value="ANAEROBIC GLYCEROL-3-PHOSPHATE DEHYDROGENASE SUBUNIT B"/>
    <property type="match status" value="1"/>
</dbReference>
<dbReference type="GO" id="GO:0016491">
    <property type="term" value="F:oxidoreductase activity"/>
    <property type="evidence" value="ECO:0007669"/>
    <property type="project" value="UniProtKB-KW"/>
</dbReference>
<dbReference type="InterPro" id="IPR023753">
    <property type="entry name" value="FAD/NAD-binding_dom"/>
</dbReference>
<proteinExistence type="predicted"/>
<reference evidence="3 4" key="1">
    <citation type="submission" date="2019-07" db="EMBL/GenBank/DDBJ databases">
        <title>Reclasification of Spiribacter aquaticus.</title>
        <authorList>
            <person name="Leon M.J."/>
            <person name="Sanchez-Porro C."/>
            <person name="Ventosa A."/>
        </authorList>
    </citation>
    <scope>NUCLEOTIDE SEQUENCE [LARGE SCALE GENOMIC DNA]</scope>
    <source>
        <strain evidence="3 4">SP30</strain>
    </source>
</reference>
<evidence type="ECO:0000313" key="4">
    <source>
        <dbReference type="Proteomes" id="UP000316688"/>
    </source>
</evidence>
<gene>
    <name evidence="3" type="ORF">FPL11_02060</name>
</gene>
<dbReference type="AlphaFoldDB" id="A0A557RMT3"/>
<dbReference type="InterPro" id="IPR036188">
    <property type="entry name" value="FAD/NAD-bd_sf"/>
</dbReference>
<dbReference type="RefSeq" id="WP_144347021.1">
    <property type="nucleotide sequence ID" value="NZ_VMKP01000001.1"/>
</dbReference>
<dbReference type="PRINTS" id="PR00368">
    <property type="entry name" value="FADPNR"/>
</dbReference>
<organism evidence="3 4">
    <name type="scientific">Spiribacter aquaticus</name>
    <dbReference type="NCBI Taxonomy" id="1935996"/>
    <lineage>
        <taxon>Bacteria</taxon>
        <taxon>Pseudomonadati</taxon>
        <taxon>Pseudomonadota</taxon>
        <taxon>Gammaproteobacteria</taxon>
        <taxon>Chromatiales</taxon>
        <taxon>Ectothiorhodospiraceae</taxon>
        <taxon>Spiribacter</taxon>
    </lineage>
</organism>
<dbReference type="Gene3D" id="1.10.10.1100">
    <property type="entry name" value="BFD-like [2Fe-2S]-binding domain"/>
    <property type="match status" value="1"/>
</dbReference>
<dbReference type="PANTHER" id="PTHR42949">
    <property type="entry name" value="ANAEROBIC GLYCEROL-3-PHOSPHATE DEHYDROGENASE SUBUNIT B"/>
    <property type="match status" value="1"/>
</dbReference>
<dbReference type="SUPFAM" id="SSF51905">
    <property type="entry name" value="FAD/NAD(P)-binding domain"/>
    <property type="match status" value="1"/>
</dbReference>
<accession>A0A557RMT3</accession>
<dbReference type="Gene3D" id="3.50.50.60">
    <property type="entry name" value="FAD/NAD(P)-binding domain"/>
    <property type="match status" value="1"/>
</dbReference>
<comment type="caution">
    <text evidence="3">The sequence shown here is derived from an EMBL/GenBank/DDBJ whole genome shotgun (WGS) entry which is preliminary data.</text>
</comment>